<keyword evidence="3 11" id="KW-0862">Zinc</keyword>
<evidence type="ECO:0000256" key="4">
    <source>
        <dbReference type="ARBA" id="ARBA00023002"/>
    </source>
</evidence>
<evidence type="ECO:0000256" key="1">
    <source>
        <dbReference type="ARBA" id="ARBA00022490"/>
    </source>
</evidence>
<evidence type="ECO:0000259" key="14">
    <source>
        <dbReference type="Pfam" id="PF08240"/>
    </source>
</evidence>
<dbReference type="PANTHER" id="PTHR43401:SF2">
    <property type="entry name" value="L-THREONINE 3-DEHYDROGENASE"/>
    <property type="match status" value="1"/>
</dbReference>
<dbReference type="EMBL" id="BNBE01000002">
    <property type="protein sequence ID" value="GHG09322.1"/>
    <property type="molecule type" value="Genomic_DNA"/>
</dbReference>
<dbReference type="Pfam" id="PF00107">
    <property type="entry name" value="ADH_zinc_N"/>
    <property type="match status" value="1"/>
</dbReference>
<evidence type="ECO:0000256" key="6">
    <source>
        <dbReference type="ARBA" id="ARBA00037678"/>
    </source>
</evidence>
<evidence type="ECO:0000313" key="16">
    <source>
        <dbReference type="Proteomes" id="UP000632849"/>
    </source>
</evidence>
<comment type="pathway">
    <text evidence="11">Amino-acid degradation; L-threonine degradation via oxydo-reductase pathway; glycine from L-threonine: step 1/2.</text>
</comment>
<evidence type="ECO:0000256" key="9">
    <source>
        <dbReference type="ARBA" id="ARBA00048685"/>
    </source>
</evidence>
<keyword evidence="2 11" id="KW-0479">Metal-binding</keyword>
<gene>
    <name evidence="11 15" type="primary">tdh</name>
    <name evidence="15" type="ORF">GCM10017667_47050</name>
</gene>
<feature type="binding site" evidence="11">
    <location>
        <position position="98"/>
    </location>
    <ligand>
        <name>Zn(2+)</name>
        <dbReference type="ChEBI" id="CHEBI:29105"/>
        <label>2</label>
    </ligand>
</feature>
<name>A0A919BTE2_STRFL</name>
<dbReference type="SUPFAM" id="SSF50129">
    <property type="entry name" value="GroES-like"/>
    <property type="match status" value="1"/>
</dbReference>
<feature type="domain" description="Alcohol dehydrogenase-like C-terminal" evidence="13">
    <location>
        <begin position="176"/>
        <end position="302"/>
    </location>
</feature>
<evidence type="ECO:0000256" key="7">
    <source>
        <dbReference type="ARBA" id="ARBA00037908"/>
    </source>
</evidence>
<keyword evidence="5 11" id="KW-0520">NAD</keyword>
<feature type="binding site" evidence="11">
    <location>
        <begin position="288"/>
        <end position="289"/>
    </location>
    <ligand>
        <name>NAD(+)</name>
        <dbReference type="ChEBI" id="CHEBI:57540"/>
    </ligand>
</feature>
<keyword evidence="16" id="KW-1185">Reference proteome</keyword>
<evidence type="ECO:0000256" key="3">
    <source>
        <dbReference type="ARBA" id="ARBA00022833"/>
    </source>
</evidence>
<comment type="catalytic activity">
    <reaction evidence="9">
        <text>2-deoxy-scyllo-inosamine + NAD(+) = 3-amino-2,3-dideoxy-scyllo-inosose + NADH + H(+)</text>
        <dbReference type="Rhea" id="RHEA:33883"/>
        <dbReference type="ChEBI" id="CHEBI:15378"/>
        <dbReference type="ChEBI" id="CHEBI:57540"/>
        <dbReference type="ChEBI" id="CHEBI:57945"/>
        <dbReference type="ChEBI" id="CHEBI:65002"/>
        <dbReference type="ChEBI" id="CHEBI:65003"/>
        <dbReference type="EC" id="1.1.1.329"/>
    </reaction>
</comment>
<reference evidence="15" key="1">
    <citation type="journal article" date="2014" name="Int. J. Syst. Evol. Microbiol.">
        <title>Complete genome sequence of Corynebacterium casei LMG S-19264T (=DSM 44701T), isolated from a smear-ripened cheese.</title>
        <authorList>
            <consortium name="US DOE Joint Genome Institute (JGI-PGF)"/>
            <person name="Walter F."/>
            <person name="Albersmeier A."/>
            <person name="Kalinowski J."/>
            <person name="Ruckert C."/>
        </authorList>
    </citation>
    <scope>NUCLEOTIDE SEQUENCE</scope>
    <source>
        <strain evidence="15">JCM 4122</strain>
    </source>
</reference>
<comment type="pathway">
    <text evidence="7">Metabolic intermediate biosynthesis; 2-deoxystreptamine biosynthesis; 2-deoxystreptamine from D-glucose 6-phosphate: step 3/4.</text>
</comment>
<feature type="active site" description="Charge relay system" evidence="11">
    <location>
        <position position="45"/>
    </location>
</feature>
<dbReference type="Pfam" id="PF08240">
    <property type="entry name" value="ADH_N"/>
    <property type="match status" value="1"/>
</dbReference>
<evidence type="ECO:0000256" key="11">
    <source>
        <dbReference type="HAMAP-Rule" id="MF_00627"/>
    </source>
</evidence>
<evidence type="ECO:0000256" key="10">
    <source>
        <dbReference type="ARBA" id="ARBA00049085"/>
    </source>
</evidence>
<dbReference type="Proteomes" id="UP000632849">
    <property type="component" value="Unassembled WGS sequence"/>
</dbReference>
<reference evidence="15" key="2">
    <citation type="submission" date="2020-09" db="EMBL/GenBank/DDBJ databases">
        <authorList>
            <person name="Sun Q."/>
            <person name="Ohkuma M."/>
        </authorList>
    </citation>
    <scope>NUCLEOTIDE SEQUENCE</scope>
    <source>
        <strain evidence="15">JCM 4122</strain>
    </source>
</reference>
<protein>
    <recommendedName>
        <fullName evidence="11 12">L-threonine 3-dehydrogenase</fullName>
        <shortName evidence="11">TDH</shortName>
        <ecNumber evidence="11 12">1.1.1.103</ecNumber>
    </recommendedName>
</protein>
<evidence type="ECO:0000256" key="8">
    <source>
        <dbReference type="ARBA" id="ARBA00038004"/>
    </source>
</evidence>
<feature type="binding site" evidence="11">
    <location>
        <position position="101"/>
    </location>
    <ligand>
        <name>Zn(2+)</name>
        <dbReference type="ChEBI" id="CHEBI:29105"/>
        <label>2</label>
    </ligand>
</feature>
<keyword evidence="4 11" id="KW-0560">Oxidoreductase</keyword>
<dbReference type="Gene3D" id="3.40.50.720">
    <property type="entry name" value="NAD(P)-binding Rossmann-like Domain"/>
    <property type="match status" value="1"/>
</dbReference>
<feature type="site" description="Important for catalytic activity for the proton relay mechanism but does not participate directly in the coordination of zinc atom" evidence="11">
    <location>
        <position position="150"/>
    </location>
</feature>
<dbReference type="InterPro" id="IPR011032">
    <property type="entry name" value="GroES-like_sf"/>
</dbReference>
<dbReference type="PANTHER" id="PTHR43401">
    <property type="entry name" value="L-THREONINE 3-DEHYDROGENASE"/>
    <property type="match status" value="1"/>
</dbReference>
<feature type="binding site" evidence="11">
    <location>
        <begin position="264"/>
        <end position="266"/>
    </location>
    <ligand>
        <name>NAD(+)</name>
        <dbReference type="ChEBI" id="CHEBI:57540"/>
    </ligand>
</feature>
<evidence type="ECO:0000256" key="12">
    <source>
        <dbReference type="NCBIfam" id="TIGR00692"/>
    </source>
</evidence>
<comment type="catalytic activity">
    <reaction evidence="10">
        <text>2-deoxy-scyllo-inosamine + NADP(+) = 3-amino-2,3-dideoxy-scyllo-inosose + NADPH + H(+)</text>
        <dbReference type="Rhea" id="RHEA:33879"/>
        <dbReference type="ChEBI" id="CHEBI:15378"/>
        <dbReference type="ChEBI" id="CHEBI:57783"/>
        <dbReference type="ChEBI" id="CHEBI:58349"/>
        <dbReference type="ChEBI" id="CHEBI:65002"/>
        <dbReference type="ChEBI" id="CHEBI:65003"/>
        <dbReference type="EC" id="1.1.1.329"/>
    </reaction>
</comment>
<dbReference type="NCBIfam" id="TIGR00692">
    <property type="entry name" value="tdh"/>
    <property type="match status" value="1"/>
</dbReference>
<comment type="caution">
    <text evidence="15">The sequence shown here is derived from an EMBL/GenBank/DDBJ whole genome shotgun (WGS) entry which is preliminary data.</text>
</comment>
<comment type="catalytic activity">
    <reaction evidence="11">
        <text>L-threonine + NAD(+) = (2S)-2-amino-3-oxobutanoate + NADH + H(+)</text>
        <dbReference type="Rhea" id="RHEA:13161"/>
        <dbReference type="ChEBI" id="CHEBI:15378"/>
        <dbReference type="ChEBI" id="CHEBI:57540"/>
        <dbReference type="ChEBI" id="CHEBI:57926"/>
        <dbReference type="ChEBI" id="CHEBI:57945"/>
        <dbReference type="ChEBI" id="CHEBI:78948"/>
        <dbReference type="EC" id="1.1.1.103"/>
    </reaction>
</comment>
<feature type="binding site" evidence="11">
    <location>
        <position position="202"/>
    </location>
    <ligand>
        <name>NAD(+)</name>
        <dbReference type="ChEBI" id="CHEBI:57540"/>
    </ligand>
</feature>
<feature type="binding site" evidence="11">
    <location>
        <position position="177"/>
    </location>
    <ligand>
        <name>NAD(+)</name>
        <dbReference type="ChEBI" id="CHEBI:57540"/>
    </ligand>
</feature>
<dbReference type="Gene3D" id="3.90.180.10">
    <property type="entry name" value="Medium-chain alcohol dehydrogenases, catalytic domain"/>
    <property type="match status" value="1"/>
</dbReference>
<dbReference type="InterPro" id="IPR002328">
    <property type="entry name" value="ADH_Zn_CS"/>
</dbReference>
<proteinExistence type="inferred from homology"/>
<feature type="binding site" evidence="11">
    <location>
        <position position="40"/>
    </location>
    <ligand>
        <name>Zn(2+)</name>
        <dbReference type="ChEBI" id="CHEBI:29105"/>
        <label>1</label>
        <note>catalytic</note>
    </ligand>
</feature>
<comment type="subcellular location">
    <subcellularLocation>
        <location evidence="11">Cytoplasm</location>
    </subcellularLocation>
</comment>
<comment type="function">
    <text evidence="6">Catalyzes the oxidation of 2-deoxy-scyllo-inosamine (DOIA) with NAD(+) or NADP(+), forming 3-amino-2,3-dideoxy-scyllo-inosose (amino-DOI).</text>
</comment>
<dbReference type="AlphaFoldDB" id="A0A919BTE2"/>
<feature type="binding site" evidence="11">
    <location>
        <position position="109"/>
    </location>
    <ligand>
        <name>Zn(2+)</name>
        <dbReference type="ChEBI" id="CHEBI:29105"/>
        <label>2</label>
    </ligand>
</feature>
<comment type="subunit">
    <text evidence="11">Homotetramer.</text>
</comment>
<dbReference type="EC" id="1.1.1.103" evidence="11 12"/>
<dbReference type="InterPro" id="IPR013154">
    <property type="entry name" value="ADH-like_N"/>
</dbReference>
<comment type="cofactor">
    <cofactor evidence="11">
        <name>Zn(2+)</name>
        <dbReference type="ChEBI" id="CHEBI:29105"/>
    </cofactor>
    <text evidence="11">Binds 2 Zn(2+) ions per subunit.</text>
</comment>
<dbReference type="InterPro" id="IPR050129">
    <property type="entry name" value="Zn_alcohol_dh"/>
</dbReference>
<feature type="binding site" evidence="11">
    <location>
        <position position="65"/>
    </location>
    <ligand>
        <name>Zn(2+)</name>
        <dbReference type="ChEBI" id="CHEBI:29105"/>
        <label>1</label>
        <note>catalytic</note>
    </ligand>
</feature>
<sequence>MALKALVKLKAEPGLWLTDVPEPETGPGDVLIKVKRTGICGTDLHIRSWDGWAQKTITTPMTIGHEFVGEVVSVGRDVSDIAVGDLVSGEGHLVCGKCRNCLAGRRHLCRATVGLGVGRDGAFAEYVALPASNVWVHRVPVDLDVAAIFDPFGNAVHTALSFPLVGEDVLVTGAGPIGIMAAAVAKHAGARNVVITDVSEERLDLARKTGVSLALNVAEKTIADGQRTLGLKEGFDVGLEMSGNPHAMRDMIANMTHGGKIAMLGLPSEDFAVDWAKIVTSMITVKGIYGREMFETWYAMSVLLEGGLDLSPVITGRYDHTDFEAAFDDAASGKSGKIILDWTAGA</sequence>
<dbReference type="InterPro" id="IPR013149">
    <property type="entry name" value="ADH-like_C"/>
</dbReference>
<feature type="domain" description="Alcohol dehydrogenase-like N-terminal" evidence="14">
    <location>
        <begin position="26"/>
        <end position="135"/>
    </location>
</feature>
<feature type="binding site" evidence="11">
    <location>
        <position position="197"/>
    </location>
    <ligand>
        <name>NAD(+)</name>
        <dbReference type="ChEBI" id="CHEBI:57540"/>
    </ligand>
</feature>
<dbReference type="HAMAP" id="MF_00627">
    <property type="entry name" value="Thr_dehydrog"/>
    <property type="match status" value="1"/>
</dbReference>
<dbReference type="GO" id="GO:0008270">
    <property type="term" value="F:zinc ion binding"/>
    <property type="evidence" value="ECO:0007669"/>
    <property type="project" value="UniProtKB-UniRule"/>
</dbReference>
<evidence type="ECO:0000313" key="15">
    <source>
        <dbReference type="EMBL" id="GHG09322.1"/>
    </source>
</evidence>
<dbReference type="PROSITE" id="PS00059">
    <property type="entry name" value="ADH_ZINC"/>
    <property type="match status" value="1"/>
</dbReference>
<dbReference type="InterPro" id="IPR036291">
    <property type="entry name" value="NAD(P)-bd_dom_sf"/>
</dbReference>
<dbReference type="NCBIfam" id="NF003808">
    <property type="entry name" value="PRK05396.1"/>
    <property type="match status" value="1"/>
</dbReference>
<comment type="similarity">
    <text evidence="8">Belongs to the zinc-containing alcohol dehydrogenase family. DOIA dehydrogenase subfamily.</text>
</comment>
<feature type="binding site" evidence="11">
    <location>
        <position position="66"/>
    </location>
    <ligand>
        <name>Zn(2+)</name>
        <dbReference type="ChEBI" id="CHEBI:29105"/>
        <label>1</label>
        <note>catalytic</note>
    </ligand>
</feature>
<evidence type="ECO:0000259" key="13">
    <source>
        <dbReference type="Pfam" id="PF00107"/>
    </source>
</evidence>
<dbReference type="GO" id="GO:0006567">
    <property type="term" value="P:L-threonine catabolic process"/>
    <property type="evidence" value="ECO:0007669"/>
    <property type="project" value="UniProtKB-UniRule"/>
</dbReference>
<feature type="active site" description="Charge relay system" evidence="11">
    <location>
        <position position="42"/>
    </location>
</feature>
<organism evidence="15 16">
    <name type="scientific">Streptomyces filamentosus</name>
    <name type="common">Streptomyces roseosporus</name>
    <dbReference type="NCBI Taxonomy" id="67294"/>
    <lineage>
        <taxon>Bacteria</taxon>
        <taxon>Bacillati</taxon>
        <taxon>Actinomycetota</taxon>
        <taxon>Actinomycetes</taxon>
        <taxon>Kitasatosporales</taxon>
        <taxon>Streptomycetaceae</taxon>
        <taxon>Streptomyces</taxon>
    </lineage>
</organism>
<evidence type="ECO:0000256" key="2">
    <source>
        <dbReference type="ARBA" id="ARBA00022723"/>
    </source>
</evidence>
<keyword evidence="1 11" id="KW-0963">Cytoplasm</keyword>
<dbReference type="SUPFAM" id="SSF51735">
    <property type="entry name" value="NAD(P)-binding Rossmann-fold domains"/>
    <property type="match status" value="1"/>
</dbReference>
<dbReference type="GO" id="GO:0008743">
    <property type="term" value="F:L-threonine 3-dehydrogenase activity"/>
    <property type="evidence" value="ECO:0007669"/>
    <property type="project" value="UniProtKB-UniRule"/>
</dbReference>
<feature type="binding site" evidence="11">
    <location>
        <position position="95"/>
    </location>
    <ligand>
        <name>Zn(2+)</name>
        <dbReference type="ChEBI" id="CHEBI:29105"/>
        <label>2</label>
    </ligand>
</feature>
<comment type="function">
    <text evidence="11">Catalyzes the NAD(+)-dependent oxidation of L-threonine to 2-amino-3-ketobutyrate.</text>
</comment>
<evidence type="ECO:0000256" key="5">
    <source>
        <dbReference type="ARBA" id="ARBA00023027"/>
    </source>
</evidence>
<dbReference type="InterPro" id="IPR004627">
    <property type="entry name" value="L-Threonine_3-DHase"/>
</dbReference>
<dbReference type="GO" id="GO:0005737">
    <property type="term" value="C:cytoplasm"/>
    <property type="evidence" value="ECO:0007669"/>
    <property type="project" value="UniProtKB-SubCell"/>
</dbReference>
<accession>A0A919BTE2</accession>